<dbReference type="AlphaFoldDB" id="G8NV57"/>
<evidence type="ECO:0000313" key="4">
    <source>
        <dbReference type="Proteomes" id="UP000007113"/>
    </source>
</evidence>
<accession>G8NV57</accession>
<dbReference type="InterPro" id="IPR000620">
    <property type="entry name" value="EamA_dom"/>
</dbReference>
<feature type="transmembrane region" description="Helical" evidence="1">
    <location>
        <begin position="73"/>
        <end position="93"/>
    </location>
</feature>
<name>G8NV57_GRAMM</name>
<evidence type="ECO:0000256" key="1">
    <source>
        <dbReference type="SAM" id="Phobius"/>
    </source>
</evidence>
<dbReference type="RefSeq" id="WP_014264228.1">
    <property type="nucleotide sequence ID" value="NC_016631.1"/>
</dbReference>
<dbReference type="OrthoDB" id="68076at2"/>
<dbReference type="KEGG" id="gma:AciX8_0999"/>
<organism evidence="3 4">
    <name type="scientific">Granulicella mallensis (strain ATCC BAA-1857 / DSM 23137 / MP5ACTX8)</name>
    <dbReference type="NCBI Taxonomy" id="682795"/>
    <lineage>
        <taxon>Bacteria</taxon>
        <taxon>Pseudomonadati</taxon>
        <taxon>Acidobacteriota</taxon>
        <taxon>Terriglobia</taxon>
        <taxon>Terriglobales</taxon>
        <taxon>Acidobacteriaceae</taxon>
        <taxon>Granulicella</taxon>
    </lineage>
</organism>
<protein>
    <recommendedName>
        <fullName evidence="2">EamA domain-containing protein</fullName>
    </recommendedName>
</protein>
<feature type="transmembrane region" description="Helical" evidence="1">
    <location>
        <begin position="250"/>
        <end position="270"/>
    </location>
</feature>
<dbReference type="STRING" id="682795.AciX8_0999"/>
<gene>
    <name evidence="3" type="ordered locus">AciX8_0999</name>
</gene>
<sequence length="294" mass="29923" precursor="true">MNWNIHSNALIALASALAWGGGDFSGGMGVKAAGGSIRSTLRVILMSHSVSFIVLASILLLRHEPMPHGALLGWGVLAGVAGGISLTAFYIALSRGEMGVSAAISGLLAAAIPALVSSLLEGAPGTLRIVGFALAFIAIWAIAAGPSPEDSGRSTLSLAILAGIGFGVYFVALRMANPLGIFMPMALARIGSLTTCGLTLLTLRLSGGKEDGGAKHLPSSAILWALSVALLDTGGNILFVAATRLGRLDVAAVLASLYPASTILLAAWQLHERPTRRQLVGMAVAVAAVVMVSI</sequence>
<dbReference type="Proteomes" id="UP000007113">
    <property type="component" value="Chromosome"/>
</dbReference>
<keyword evidence="1" id="KW-0472">Membrane</keyword>
<feature type="transmembrane region" description="Helical" evidence="1">
    <location>
        <begin position="42"/>
        <end position="61"/>
    </location>
</feature>
<feature type="transmembrane region" description="Helical" evidence="1">
    <location>
        <begin position="179"/>
        <end position="201"/>
    </location>
</feature>
<evidence type="ECO:0000313" key="3">
    <source>
        <dbReference type="EMBL" id="AEU35346.1"/>
    </source>
</evidence>
<feature type="transmembrane region" description="Helical" evidence="1">
    <location>
        <begin position="155"/>
        <end position="172"/>
    </location>
</feature>
<feature type="transmembrane region" description="Helical" evidence="1">
    <location>
        <begin position="221"/>
        <end position="243"/>
    </location>
</feature>
<dbReference type="Pfam" id="PF00892">
    <property type="entry name" value="EamA"/>
    <property type="match status" value="1"/>
</dbReference>
<dbReference type="eggNOG" id="COG0697">
    <property type="taxonomic scope" value="Bacteria"/>
</dbReference>
<feature type="transmembrane region" description="Helical" evidence="1">
    <location>
        <begin position="99"/>
        <end position="120"/>
    </location>
</feature>
<keyword evidence="4" id="KW-1185">Reference proteome</keyword>
<dbReference type="PANTHER" id="PTHR22911:SF137">
    <property type="entry name" value="SOLUTE CARRIER FAMILY 35 MEMBER G2-RELATED"/>
    <property type="match status" value="1"/>
</dbReference>
<feature type="transmembrane region" description="Helical" evidence="1">
    <location>
        <begin position="127"/>
        <end position="143"/>
    </location>
</feature>
<keyword evidence="1" id="KW-1133">Transmembrane helix</keyword>
<dbReference type="HOGENOM" id="CLU_082109_0_0_0"/>
<dbReference type="Gene3D" id="1.10.3730.20">
    <property type="match status" value="1"/>
</dbReference>
<proteinExistence type="predicted"/>
<keyword evidence="1" id="KW-0812">Transmembrane</keyword>
<dbReference type="InterPro" id="IPR037185">
    <property type="entry name" value="EmrE-like"/>
</dbReference>
<dbReference type="PANTHER" id="PTHR22911">
    <property type="entry name" value="ACYL-MALONYL CONDENSING ENZYME-RELATED"/>
    <property type="match status" value="1"/>
</dbReference>
<evidence type="ECO:0000259" key="2">
    <source>
        <dbReference type="Pfam" id="PF00892"/>
    </source>
</evidence>
<reference evidence="3 4" key="1">
    <citation type="submission" date="2011-11" db="EMBL/GenBank/DDBJ databases">
        <title>Complete sequence of Granulicella mallensis MP5ACTX8.</title>
        <authorList>
            <consortium name="US DOE Joint Genome Institute"/>
            <person name="Lucas S."/>
            <person name="Copeland A."/>
            <person name="Lapidus A."/>
            <person name="Cheng J.-F."/>
            <person name="Goodwin L."/>
            <person name="Pitluck S."/>
            <person name="Peters L."/>
            <person name="Lu M."/>
            <person name="Detter J.C."/>
            <person name="Han C."/>
            <person name="Tapia R."/>
            <person name="Land M."/>
            <person name="Hauser L."/>
            <person name="Kyrpides N."/>
            <person name="Ivanova N."/>
            <person name="Mikhailova N."/>
            <person name="Pagani I."/>
            <person name="Rawat S."/>
            <person name="Mannisto M."/>
            <person name="Haggblom M."/>
            <person name="Woyke T."/>
        </authorList>
    </citation>
    <scope>NUCLEOTIDE SEQUENCE [LARGE SCALE GENOMIC DNA]</scope>
    <source>
        <strain evidence="4">ATCC BAA-1857 / DSM 23137 / MP5ACTX8</strain>
    </source>
</reference>
<dbReference type="GO" id="GO:0016020">
    <property type="term" value="C:membrane"/>
    <property type="evidence" value="ECO:0007669"/>
    <property type="project" value="InterPro"/>
</dbReference>
<feature type="domain" description="EamA" evidence="2">
    <location>
        <begin position="156"/>
        <end position="293"/>
    </location>
</feature>
<dbReference type="SUPFAM" id="SSF103481">
    <property type="entry name" value="Multidrug resistance efflux transporter EmrE"/>
    <property type="match status" value="2"/>
</dbReference>
<dbReference type="EMBL" id="CP003130">
    <property type="protein sequence ID" value="AEU35346.1"/>
    <property type="molecule type" value="Genomic_DNA"/>
</dbReference>